<name>A0ABV2UFP9_9ACTN</name>
<reference evidence="1 2" key="1">
    <citation type="submission" date="2024-06" db="EMBL/GenBank/DDBJ databases">
        <title>The Natural Products Discovery Center: Release of the First 8490 Sequenced Strains for Exploring Actinobacteria Biosynthetic Diversity.</title>
        <authorList>
            <person name="Kalkreuter E."/>
            <person name="Kautsar S.A."/>
            <person name="Yang D."/>
            <person name="Bader C.D."/>
            <person name="Teijaro C.N."/>
            <person name="Fluegel L."/>
            <person name="Davis C.M."/>
            <person name="Simpson J.R."/>
            <person name="Lauterbach L."/>
            <person name="Steele A.D."/>
            <person name="Gui C."/>
            <person name="Meng S."/>
            <person name="Li G."/>
            <person name="Viehrig K."/>
            <person name="Ye F."/>
            <person name="Su P."/>
            <person name="Kiefer A.F."/>
            <person name="Nichols A."/>
            <person name="Cepeda A.J."/>
            <person name="Yan W."/>
            <person name="Fan B."/>
            <person name="Jiang Y."/>
            <person name="Adhikari A."/>
            <person name="Zheng C.-J."/>
            <person name="Schuster L."/>
            <person name="Cowan T.M."/>
            <person name="Smanski M.J."/>
            <person name="Chevrette M.G."/>
            <person name="De Carvalho L.P.S."/>
            <person name="Shen B."/>
        </authorList>
    </citation>
    <scope>NUCLEOTIDE SEQUENCE [LARGE SCALE GENOMIC DNA]</scope>
    <source>
        <strain evidence="1 2">NPDC005137</strain>
    </source>
</reference>
<dbReference type="RefSeq" id="WP_356503694.1">
    <property type="nucleotide sequence ID" value="NZ_JBEXEF010000001.1"/>
</dbReference>
<dbReference type="CDD" id="cd00085">
    <property type="entry name" value="HNHc"/>
    <property type="match status" value="1"/>
</dbReference>
<keyword evidence="1" id="KW-0540">Nuclease</keyword>
<accession>A0ABV2UFP9</accession>
<comment type="caution">
    <text evidence="1">The sequence shown here is derived from an EMBL/GenBank/DDBJ whole genome shotgun (WGS) entry which is preliminary data.</text>
</comment>
<keyword evidence="2" id="KW-1185">Reference proteome</keyword>
<dbReference type="Proteomes" id="UP001550044">
    <property type="component" value="Unassembled WGS sequence"/>
</dbReference>
<sequence>MVDLMRRLGATLGSGSRGYLNRRLRHYGIDVSHFREEPLPARERRSYSKELLAEAAAHSHSIREMLEYMGLPPRDSPYGHIRKKLDQYDIDTSHFTRGRRYGAGVLDRATLASAVEKSLSLAGTLKLLGLADNGAGRALVKRSIEAHGVSTDHFTGQGHFLGASSPYRKSAMDILRRLAPPAPRTRTSFLRRALDDLGVPHECAACGIGDLWRGRRLILEIDHINGDWLDNRRTNLRYLCPSCHSQTATFANRSPSLHGRQ</sequence>
<evidence type="ECO:0000313" key="2">
    <source>
        <dbReference type="Proteomes" id="UP001550044"/>
    </source>
</evidence>
<gene>
    <name evidence="1" type="ORF">ABZV61_28640</name>
</gene>
<keyword evidence="1" id="KW-0255">Endonuclease</keyword>
<dbReference type="GO" id="GO:0004519">
    <property type="term" value="F:endonuclease activity"/>
    <property type="evidence" value="ECO:0007669"/>
    <property type="project" value="UniProtKB-KW"/>
</dbReference>
<organism evidence="1 2">
    <name type="scientific">Streptomyces sp. 900116325</name>
    <dbReference type="NCBI Taxonomy" id="3154295"/>
    <lineage>
        <taxon>Bacteria</taxon>
        <taxon>Bacillati</taxon>
        <taxon>Actinomycetota</taxon>
        <taxon>Actinomycetes</taxon>
        <taxon>Kitasatosporales</taxon>
        <taxon>Streptomycetaceae</taxon>
        <taxon>Streptomyces</taxon>
    </lineage>
</organism>
<dbReference type="EMBL" id="JBEXIP010000028">
    <property type="protein sequence ID" value="MET8436675.1"/>
    <property type="molecule type" value="Genomic_DNA"/>
</dbReference>
<protein>
    <submittedName>
        <fullName evidence="1">HNH endonuclease signature motif containing protein</fullName>
    </submittedName>
</protein>
<proteinExistence type="predicted"/>
<dbReference type="InterPro" id="IPR003615">
    <property type="entry name" value="HNH_nuc"/>
</dbReference>
<evidence type="ECO:0000313" key="1">
    <source>
        <dbReference type="EMBL" id="MET8436675.1"/>
    </source>
</evidence>
<keyword evidence="1" id="KW-0378">Hydrolase</keyword>